<evidence type="ECO:0000313" key="2">
    <source>
        <dbReference type="Proteomes" id="UP000665025"/>
    </source>
</evidence>
<proteinExistence type="predicted"/>
<organism evidence="1 2">
    <name type="scientific">Pseudoalteromonas viridis</name>
    <dbReference type="NCBI Taxonomy" id="339617"/>
    <lineage>
        <taxon>Bacteria</taxon>
        <taxon>Pseudomonadati</taxon>
        <taxon>Pseudomonadota</taxon>
        <taxon>Gammaproteobacteria</taxon>
        <taxon>Alteromonadales</taxon>
        <taxon>Pseudoalteromonadaceae</taxon>
        <taxon>Pseudoalteromonas</taxon>
    </lineage>
</organism>
<accession>A0ABX7V6D8</accession>
<name>A0ABX7V6D8_9GAMM</name>
<dbReference type="Proteomes" id="UP000665025">
    <property type="component" value="Chromosome 1"/>
</dbReference>
<evidence type="ECO:0000313" key="1">
    <source>
        <dbReference type="EMBL" id="QTL36458.1"/>
    </source>
</evidence>
<reference evidence="1 2" key="1">
    <citation type="submission" date="2021-03" db="EMBL/GenBank/DDBJ databases">
        <title>Complete Genome of Pseudoalteromonas viridis Strain BBR56, a new biocontrol bacterial candidate.</title>
        <authorList>
            <person name="Handayani D.P."/>
            <person name="Isnansetyo A."/>
            <person name="Istiqomah I."/>
            <person name="Jumina J."/>
        </authorList>
    </citation>
    <scope>NUCLEOTIDE SEQUENCE [LARGE SCALE GENOMIC DNA]</scope>
    <source>
        <strain evidence="1 2">BBR56</strain>
    </source>
</reference>
<gene>
    <name evidence="1" type="ORF">J5X90_05265</name>
</gene>
<sequence length="312" mass="36215">MINLYQEPKHKVFEPDAFYAYTSVIHNDLYLLGTQYLINNELKRAHVDIEHGQIKLPNEVFFKDFEQAADAFLTLRYPEKIYQYGRLLSKAVLKLDRAVDTQQVGQYFERVTALRDALSRVMSTANFFSMYVDVQNTYHDQLSDELAGHLTAREVGDLLTQPVISPFLKVLKLSGLKHGAGRYGIYQFINRVYFLRGFDLNVGWEKLKDIDVFLQQLGCNEGPSITQTKYLKEQKEEWARQTRVRELRARAYQHVSKPDVLALALAAVDAEELRHYWQARALHVLAKLMEYLQLNPSSTSFDEVLNKLRGFQ</sequence>
<dbReference type="RefSeq" id="WP_209053016.1">
    <property type="nucleotide sequence ID" value="NZ_CP072425.1"/>
</dbReference>
<protein>
    <submittedName>
        <fullName evidence="1">Uncharacterized protein</fullName>
    </submittedName>
</protein>
<dbReference type="EMBL" id="CP072425">
    <property type="protein sequence ID" value="QTL36458.1"/>
    <property type="molecule type" value="Genomic_DNA"/>
</dbReference>
<keyword evidence="2" id="KW-1185">Reference proteome</keyword>